<proteinExistence type="predicted"/>
<reference evidence="1 2" key="1">
    <citation type="submission" date="2018-02" db="EMBL/GenBank/DDBJ databases">
        <title>Complete Genome Sequences of Erwinia amylovora Phages vB_EamP-S2 and vB_EamM-Bue1.</title>
        <authorList>
            <person name="Knecht L.E."/>
        </authorList>
    </citation>
    <scope>NUCLEOTIDE SEQUENCE [LARGE SCALE GENOMIC DNA]</scope>
</reference>
<keyword evidence="1" id="KW-0255">Endonuclease</keyword>
<keyword evidence="1" id="KW-0378">Hydrolase</keyword>
<evidence type="ECO:0000313" key="2">
    <source>
        <dbReference type="Proteomes" id="UP000242372"/>
    </source>
</evidence>
<dbReference type="EMBL" id="MG973030">
    <property type="protein sequence ID" value="AVO22872.1"/>
    <property type="molecule type" value="Genomic_DNA"/>
</dbReference>
<organism evidence="1 2">
    <name type="scientific">Erwinia phage vB_EamM-Bue1</name>
    <dbReference type="NCBI Taxonomy" id="2099338"/>
    <lineage>
        <taxon>Viruses</taxon>
        <taxon>Duplodnaviria</taxon>
        <taxon>Heunggongvirae</taxon>
        <taxon>Uroviricota</taxon>
        <taxon>Caudoviricetes</taxon>
        <taxon>Pantevenvirales</taxon>
        <taxon>Ackermannviridae</taxon>
        <taxon>Nezavisimistyvirus</taxon>
        <taxon>Nezavisimistyvirus bue1</taxon>
    </lineage>
</organism>
<keyword evidence="2" id="KW-1185">Reference proteome</keyword>
<dbReference type="GO" id="GO:0004519">
    <property type="term" value="F:endonuclease activity"/>
    <property type="evidence" value="ECO:0007669"/>
    <property type="project" value="UniProtKB-KW"/>
</dbReference>
<sequence length="233" mass="27279">MNYLHVHDKLIMRSQKRELPASVYIERHHIIPKSMGGSNLVENIAVLTAREHFIVHKLLARAFPENKLYKMGFQLIVNRSKHTRSRDYEQWAIHKRNLTVERNTTQSFRNSISEKFKGKPLSADHRARISASNQGKTISEKHIKALQEFHSTPWYNSQAVKHGTSLNWVNAGKFYDWWVSNGSDMFSCKNVKMVKALSLPEMEMTGRSCLMRFQKGWIPYNDPKWLEFCEESK</sequence>
<dbReference type="InterPro" id="IPR003615">
    <property type="entry name" value="HNH_nuc"/>
</dbReference>
<dbReference type="RefSeq" id="YP_009837628.1">
    <property type="nucleotide sequence ID" value="NC_048702.1"/>
</dbReference>
<dbReference type="CDD" id="cd00085">
    <property type="entry name" value="HNHc"/>
    <property type="match status" value="1"/>
</dbReference>
<accession>A0A2P1JU50</accession>
<keyword evidence="1" id="KW-0540">Nuclease</keyword>
<dbReference type="GeneID" id="55607821"/>
<protein>
    <submittedName>
        <fullName evidence="1">Putative homing endonuclease</fullName>
    </submittedName>
</protein>
<dbReference type="KEGG" id="vg:55607821"/>
<name>A0A2P1JU50_9CAUD</name>
<dbReference type="Proteomes" id="UP000242372">
    <property type="component" value="Segment"/>
</dbReference>
<evidence type="ECO:0000313" key="1">
    <source>
        <dbReference type="EMBL" id="AVO22872.1"/>
    </source>
</evidence>